<evidence type="ECO:0000256" key="1">
    <source>
        <dbReference type="SAM" id="MobiDB-lite"/>
    </source>
</evidence>
<feature type="region of interest" description="Disordered" evidence="1">
    <location>
        <begin position="578"/>
        <end position="600"/>
    </location>
</feature>
<reference evidence="3 4" key="1">
    <citation type="journal article" date="2018" name="Front. Microbiol.">
        <title>Prospects for Fungal Bioremediation of Acidic Radioactive Waste Sites: Characterization and Genome Sequence of Rhodotorula taiwanensis MD1149.</title>
        <authorList>
            <person name="Tkavc R."/>
            <person name="Matrosova V.Y."/>
            <person name="Grichenko O.E."/>
            <person name="Gostincar C."/>
            <person name="Volpe R.P."/>
            <person name="Klimenkova P."/>
            <person name="Gaidamakova E.K."/>
            <person name="Zhou C.E."/>
            <person name="Stewart B.J."/>
            <person name="Lyman M.G."/>
            <person name="Malfatti S.A."/>
            <person name="Rubinfeld B."/>
            <person name="Courtot M."/>
            <person name="Singh J."/>
            <person name="Dalgard C.L."/>
            <person name="Hamilton T."/>
            <person name="Frey K.G."/>
            <person name="Gunde-Cimerman N."/>
            <person name="Dugan L."/>
            <person name="Daly M.J."/>
        </authorList>
    </citation>
    <scope>NUCLEOTIDE SEQUENCE [LARGE SCALE GENOMIC DNA]</scope>
    <source>
        <strain evidence="3 4">MD1149</strain>
    </source>
</reference>
<protein>
    <recommendedName>
        <fullName evidence="5">Glycosyltransferase 2</fullName>
    </recommendedName>
</protein>
<feature type="compositionally biased region" description="Pro residues" evidence="1">
    <location>
        <begin position="152"/>
        <end position="167"/>
    </location>
</feature>
<dbReference type="PANTHER" id="PTHR33604">
    <property type="entry name" value="OSJNBA0004B13.7 PROTEIN"/>
    <property type="match status" value="1"/>
</dbReference>
<evidence type="ECO:0000313" key="3">
    <source>
        <dbReference type="EMBL" id="POY74746.1"/>
    </source>
</evidence>
<organism evidence="3 4">
    <name type="scientific">Rhodotorula taiwanensis</name>
    <dbReference type="NCBI Taxonomy" id="741276"/>
    <lineage>
        <taxon>Eukaryota</taxon>
        <taxon>Fungi</taxon>
        <taxon>Dikarya</taxon>
        <taxon>Basidiomycota</taxon>
        <taxon>Pucciniomycotina</taxon>
        <taxon>Microbotryomycetes</taxon>
        <taxon>Sporidiobolales</taxon>
        <taxon>Sporidiobolaceae</taxon>
        <taxon>Rhodotorula</taxon>
    </lineage>
</organism>
<feature type="compositionally biased region" description="Basic and acidic residues" evidence="1">
    <location>
        <begin position="579"/>
        <end position="600"/>
    </location>
</feature>
<comment type="caution">
    <text evidence="3">The sequence shown here is derived from an EMBL/GenBank/DDBJ whole genome shotgun (WGS) entry which is preliminary data.</text>
</comment>
<feature type="region of interest" description="Disordered" evidence="1">
    <location>
        <begin position="147"/>
        <end position="173"/>
    </location>
</feature>
<dbReference type="InterPro" id="IPR029044">
    <property type="entry name" value="Nucleotide-diphossugar_trans"/>
</dbReference>
<dbReference type="Gene3D" id="3.90.550.10">
    <property type="entry name" value="Spore Coat Polysaccharide Biosynthesis Protein SpsA, Chain A"/>
    <property type="match status" value="1"/>
</dbReference>
<accession>A0A2S5BD91</accession>
<dbReference type="Proteomes" id="UP000237144">
    <property type="component" value="Unassembled WGS sequence"/>
</dbReference>
<feature type="compositionally biased region" description="Basic and acidic residues" evidence="1">
    <location>
        <begin position="1"/>
        <end position="12"/>
    </location>
</feature>
<sequence length="1195" mass="130756">MLPRTRGVDRLLVKRQGSNSSNSSSTSTHGSGGNLSSHSPTDPYPPRTSSGTRPFYHQSTRTSTPRAKLNLRGLVKAAAATKPKRLAFSFAVTLVSLAAVALVYTRLIRPRWAHSTADEAPRRKLDYRWWEFDEPPQEDLAALLPRPEIDLSPPPRQADPVSPPPRPDSGHSLTQILRLPSSYTSAAPPITWSAIVHLHTPESTTSSRVAAVLASLTKKQPVAPARVVLLLPRSVRPPSDSFLQDGKVSIVAYSHARGQTVAERDYAALLAVIRAASTGEIDSDFVLFVDAEQEHLAPVLGSGSQYVKALLHASGTTEYRAAILAAGGLSLADSAATAATPAQHQQQDDLCVFPLRDEGGSSASLASMLSQRISIPTSPFLVPVSWLVPRDPSDPTHTSIVQGLAPSPGSRTGSDAEGIGIAGLLAVAMWTKHGVPAFALPLSSKPTAAVREAPDGGACARLRTVLGRDGAALNGLFDSPRTASSGRGQRELFGPHVAAGEGLRLSQASGDRARGGARPVTSASPTDHALAVLARSEEFKSELLQTGTAVILVSGADELDAVRRLACRFAAQGVGRRASANEEADRAGPGQHDPRRDRPRIKRDLKVIVADLDLATWDDSSTSCHLDLTPLRGGTLTAGADGAGISIPLLDILESLDPTPAFMLYLTDSPRAREFEEVLRWAKGYFGPKQGQERLSRVRAERAMLRGGADGRMRPTVVAMSKAEVRRAEWIGALSLEALRHFHTPRIDVSVVTNDRPSSLHRLLSSLRTAHYYGDDVSLALNLEQTADRLTHRLTDDLHWPHGSLSVRHRILLGGLMPAIVESWYPASNDTYGVLLEDDVEVSPLFYGWLKFTILHYRYTLAGRRASPRLFGVSLYQQKNIELRPEGRQPFDAHRLFRDLSLHATSPYLSQIPCSWGAAYFPEQWREFHTYLALRLSELALPISESIVPEIRSNRWPRSWKKYFIELVFLRGYTMLYPNYPNFESLSTNHLEVGTHVRTAVELKKKVLFEVPLLDRSASLVSSLPGPPGHERLPDWSALPVIDLWGSVASAEELLERGWQTTRMIGACSQDRLPPLEPNHLAYPRYDAHELLSRRVWDTDGQNRLVDAQPLRAGDAVEEDDDLLPHHRMAAHTRPEDVDSDRERVDDAIRRRPINLGAPAVQADVDDDVPTVERLDTLPTNARDADPVQVDDDAA</sequence>
<name>A0A2S5BD91_9BASI</name>
<evidence type="ECO:0000313" key="4">
    <source>
        <dbReference type="Proteomes" id="UP000237144"/>
    </source>
</evidence>
<feature type="compositionally biased region" description="Polar residues" evidence="1">
    <location>
        <begin position="47"/>
        <end position="65"/>
    </location>
</feature>
<dbReference type="EMBL" id="PJQD01000022">
    <property type="protein sequence ID" value="POY74746.1"/>
    <property type="molecule type" value="Genomic_DNA"/>
</dbReference>
<feature type="compositionally biased region" description="Low complexity" evidence="1">
    <location>
        <begin position="17"/>
        <end position="39"/>
    </location>
</feature>
<dbReference type="PANTHER" id="PTHR33604:SF3">
    <property type="entry name" value="OSJNBA0004B13.7 PROTEIN"/>
    <property type="match status" value="1"/>
</dbReference>
<evidence type="ECO:0000256" key="2">
    <source>
        <dbReference type="SAM" id="Phobius"/>
    </source>
</evidence>
<dbReference type="OrthoDB" id="2020070at2759"/>
<keyword evidence="4" id="KW-1185">Reference proteome</keyword>
<feature type="region of interest" description="Disordered" evidence="1">
    <location>
        <begin position="1155"/>
        <end position="1195"/>
    </location>
</feature>
<keyword evidence="2" id="KW-0472">Membrane</keyword>
<feature type="region of interest" description="Disordered" evidence="1">
    <location>
        <begin position="1"/>
        <end position="65"/>
    </location>
</feature>
<dbReference type="STRING" id="741276.A0A2S5BD91"/>
<keyword evidence="2" id="KW-1133">Transmembrane helix</keyword>
<gene>
    <name evidence="3" type="ORF">BMF94_2222</name>
</gene>
<keyword evidence="2" id="KW-0812">Transmembrane</keyword>
<feature type="transmembrane region" description="Helical" evidence="2">
    <location>
        <begin position="86"/>
        <end position="104"/>
    </location>
</feature>
<dbReference type="AlphaFoldDB" id="A0A2S5BD91"/>
<proteinExistence type="predicted"/>
<evidence type="ECO:0008006" key="5">
    <source>
        <dbReference type="Google" id="ProtNLM"/>
    </source>
</evidence>